<dbReference type="GO" id="GO:0008017">
    <property type="term" value="F:microtubule binding"/>
    <property type="evidence" value="ECO:0007669"/>
    <property type="project" value="TreeGrafter"/>
</dbReference>
<name>A0A1D1ZQU7_AUXPR</name>
<protein>
    <recommendedName>
        <fullName evidence="2">TPX2 central domain-containing protein</fullName>
    </recommendedName>
</protein>
<gene>
    <name evidence="3" type="ORF">g.11398</name>
</gene>
<evidence type="ECO:0000259" key="2">
    <source>
        <dbReference type="Pfam" id="PF12214"/>
    </source>
</evidence>
<feature type="domain" description="TPX2 central" evidence="2">
    <location>
        <begin position="299"/>
        <end position="381"/>
    </location>
</feature>
<dbReference type="InterPro" id="IPR009675">
    <property type="entry name" value="TPX2_fam"/>
</dbReference>
<dbReference type="PANTHER" id="PTHR14326:SF59">
    <property type="entry name" value="PROTEIN TPX2-LIKE"/>
    <property type="match status" value="1"/>
</dbReference>
<proteinExistence type="predicted"/>
<dbReference type="Pfam" id="PF12214">
    <property type="entry name" value="TPX2_importin"/>
    <property type="match status" value="1"/>
</dbReference>
<dbReference type="GO" id="GO:0030295">
    <property type="term" value="F:protein kinase activator activity"/>
    <property type="evidence" value="ECO:0007669"/>
    <property type="project" value="TreeGrafter"/>
</dbReference>
<dbReference type="PANTHER" id="PTHR14326">
    <property type="entry name" value="TARGETING PROTEIN FOR XKLP2"/>
    <property type="match status" value="1"/>
</dbReference>
<feature type="region of interest" description="Disordered" evidence="1">
    <location>
        <begin position="1"/>
        <end position="109"/>
    </location>
</feature>
<dbReference type="InterPro" id="IPR027330">
    <property type="entry name" value="TPX2_central_dom"/>
</dbReference>
<feature type="compositionally biased region" description="Basic residues" evidence="1">
    <location>
        <begin position="309"/>
        <end position="318"/>
    </location>
</feature>
<feature type="compositionally biased region" description="Low complexity" evidence="1">
    <location>
        <begin position="264"/>
        <end position="283"/>
    </location>
</feature>
<feature type="region of interest" description="Disordered" evidence="1">
    <location>
        <begin position="136"/>
        <end position="335"/>
    </location>
</feature>
<accession>A0A1D1ZQU7</accession>
<dbReference type="EMBL" id="GDKF01009393">
    <property type="protein sequence ID" value="JAT69229.1"/>
    <property type="molecule type" value="Transcribed_RNA"/>
</dbReference>
<dbReference type="AlphaFoldDB" id="A0A1D1ZQU7"/>
<feature type="compositionally biased region" description="Basic and acidic residues" evidence="1">
    <location>
        <begin position="251"/>
        <end position="263"/>
    </location>
</feature>
<dbReference type="GO" id="GO:0060236">
    <property type="term" value="P:regulation of mitotic spindle organization"/>
    <property type="evidence" value="ECO:0007669"/>
    <property type="project" value="InterPro"/>
</dbReference>
<feature type="compositionally biased region" description="Basic and acidic residues" evidence="1">
    <location>
        <begin position="26"/>
        <end position="38"/>
    </location>
</feature>
<dbReference type="GO" id="GO:0090307">
    <property type="term" value="P:mitotic spindle assembly"/>
    <property type="evidence" value="ECO:0007669"/>
    <property type="project" value="TreeGrafter"/>
</dbReference>
<dbReference type="GO" id="GO:0005819">
    <property type="term" value="C:spindle"/>
    <property type="evidence" value="ECO:0007669"/>
    <property type="project" value="InterPro"/>
</dbReference>
<evidence type="ECO:0000313" key="3">
    <source>
        <dbReference type="EMBL" id="JAT69229.1"/>
    </source>
</evidence>
<feature type="compositionally biased region" description="Polar residues" evidence="1">
    <location>
        <begin position="83"/>
        <end position="96"/>
    </location>
</feature>
<dbReference type="GO" id="GO:0005880">
    <property type="term" value="C:nuclear microtubule"/>
    <property type="evidence" value="ECO:0007669"/>
    <property type="project" value="TreeGrafter"/>
</dbReference>
<reference evidence="3" key="1">
    <citation type="submission" date="2015-08" db="EMBL/GenBank/DDBJ databases">
        <authorList>
            <person name="Babu N.S."/>
            <person name="Beckwith C.J."/>
            <person name="Beseler K.G."/>
            <person name="Brison A."/>
            <person name="Carone J.V."/>
            <person name="Caskin T.P."/>
            <person name="Diamond M."/>
            <person name="Durham M.E."/>
            <person name="Foxe J.M."/>
            <person name="Go M."/>
            <person name="Henderson B.A."/>
            <person name="Jones I.B."/>
            <person name="McGettigan J.A."/>
            <person name="Micheletti S.J."/>
            <person name="Nasrallah M.E."/>
            <person name="Ortiz D."/>
            <person name="Piller C.R."/>
            <person name="Privatt S.R."/>
            <person name="Schneider S.L."/>
            <person name="Sharp S."/>
            <person name="Smith T.C."/>
            <person name="Stanton J.D."/>
            <person name="Ullery H.E."/>
            <person name="Wilson R.J."/>
            <person name="Serrano M.G."/>
            <person name="Buck G."/>
            <person name="Lee V."/>
            <person name="Wang Y."/>
            <person name="Carvalho R."/>
            <person name="Voegtly L."/>
            <person name="Shi R."/>
            <person name="Duckworth R."/>
            <person name="Johnson A."/>
            <person name="Loviza R."/>
            <person name="Walstead R."/>
            <person name="Shah Z."/>
            <person name="Kiflezghi M."/>
            <person name="Wade K."/>
            <person name="Ball S.L."/>
            <person name="Bradley K.W."/>
            <person name="Asai D.J."/>
            <person name="Bowman C.A."/>
            <person name="Russell D.A."/>
            <person name="Pope W.H."/>
            <person name="Jacobs-Sera D."/>
            <person name="Hendrix R.W."/>
            <person name="Hatfull G.F."/>
        </authorList>
    </citation>
    <scope>NUCLEOTIDE SEQUENCE</scope>
</reference>
<evidence type="ECO:0000256" key="1">
    <source>
        <dbReference type="SAM" id="MobiDB-lite"/>
    </source>
</evidence>
<organism evidence="3">
    <name type="scientific">Auxenochlorella protothecoides</name>
    <name type="common">Green microalga</name>
    <name type="synonym">Chlorella protothecoides</name>
    <dbReference type="NCBI Taxonomy" id="3075"/>
    <lineage>
        <taxon>Eukaryota</taxon>
        <taxon>Viridiplantae</taxon>
        <taxon>Chlorophyta</taxon>
        <taxon>core chlorophytes</taxon>
        <taxon>Trebouxiophyceae</taxon>
        <taxon>Chlorellales</taxon>
        <taxon>Chlorellaceae</taxon>
        <taxon>Auxenochlorella</taxon>
    </lineage>
</organism>
<sequence length="386" mass="40954">MTDVADPVSRPTREDKQDGEPGLEAGPRDTRFEFDAPRYYDFGNGSPESTMDRPDDWFSTKATAGLRTPPGIAKDSNPPAPTTTPKASQSSENKLASQPAGKASSKRPALASITNTVLDVEAATAAVAAVDEEQDTTIELLLDDGPIQDPPQGSAPAPEKGAGAQPSRPDPPVLSHGITGKAARAVVLPPQPEVPAPRRTGQPSHRAGPASQTARTPVEAGSQAQKKARVHGMRTRSAASEEPPPASPWRSRAERIAEFEGRQPARSSHAAARTRAGGRAGPAKRPRNEGAETGAGSGLTLPRSPALATRKRARPPRFKPREEVEAEEMAAMPPFRARQLDKSIFSEESKQRGVPIVAPRLPTAQDPFHLVTDRRAAAHARAPGIR</sequence>